<keyword evidence="4 8" id="KW-0317">Glutathione biosynthesis</keyword>
<protein>
    <recommendedName>
        <fullName evidence="8">Glutamate--cysteine ligase</fullName>
        <ecNumber evidence="8">6.3.2.2</ecNumber>
    </recommendedName>
    <alternativeName>
        <fullName evidence="8">Gamma-ECS</fullName>
        <shortName evidence="8">GCS</shortName>
    </alternativeName>
    <alternativeName>
        <fullName evidence="8">Gamma-glutamylcysteine synthetase</fullName>
    </alternativeName>
</protein>
<dbReference type="InterPro" id="IPR007370">
    <property type="entry name" value="Glu_cys_ligase"/>
</dbReference>
<dbReference type="Proteomes" id="UP000838672">
    <property type="component" value="Unassembled WGS sequence"/>
</dbReference>
<reference evidence="11" key="1">
    <citation type="submission" date="2021-11" db="EMBL/GenBank/DDBJ databases">
        <authorList>
            <person name="Rodrigo-Torres L."/>
            <person name="Arahal R. D."/>
            <person name="Lucena T."/>
        </authorList>
    </citation>
    <scope>NUCLEOTIDE SEQUENCE</scope>
    <source>
        <strain evidence="11">CECT 7929</strain>
    </source>
</reference>
<evidence type="ECO:0000256" key="9">
    <source>
        <dbReference type="RuleBase" id="RU004391"/>
    </source>
</evidence>
<sequence length="525" mass="59609">MSTFSQRLNRLAAQPQLLCQIGRGVEREALRLTERGELSQLPHGQTLGSALTHKWITTDFAEPLLEMITPVSHSVDTLLEQLRDIHHFTVNEIGDEHLWPMSMPCFVGHQDDIQLADYGSSHVGQMKHLYRQGLKNRYGSLMQIIAGVHFNFSLPTDFWPIVFPQASADEDITSEGYFALIRNYYRFGWLIPYLFGSSPALCQSFVKDKASTLPFEKAGEGTLYLPYATALRLSDLGYTNSEQSDLAISFNSLNAYLDGVRRAIHLPSDKFAEIGVKVDGEYRQLNTNILQIENELYAPIRPKRVAKSGEKPSDALARGGVEYIEVRALDVNPFSAVGLTRQQVYFLDLFLTWCGLTESEPMSQCEQQCWHKNWQEIILRGRQPDLMLTIGCQGEQLTQRVWGERVFAELRQIAELFDQVNGGQHYQQTCDELASWLVDPSKTLSARILEQIQQDQCVIGLGKKLAKSHTESLQQGEYRQISEAQFRQEAQDSLARQAEMEATDQGSLDAYLANYFHYLKESQHS</sequence>
<dbReference type="EC" id="6.3.2.2" evidence="8"/>
<comment type="similarity">
    <text evidence="2 8">Belongs to the glutamate--cysteine ligase type 1 family. Type 1 subfamily.</text>
</comment>
<proteinExistence type="inferred from homology"/>
<dbReference type="Gene3D" id="3.30.590.20">
    <property type="match status" value="1"/>
</dbReference>
<evidence type="ECO:0000313" key="11">
    <source>
        <dbReference type="EMBL" id="CAH0534332.1"/>
    </source>
</evidence>
<dbReference type="EMBL" id="CAKLDI010000001">
    <property type="protein sequence ID" value="CAH0534332.1"/>
    <property type="molecule type" value="Genomic_DNA"/>
</dbReference>
<accession>A0ABN8DU79</accession>
<evidence type="ECO:0000256" key="1">
    <source>
        <dbReference type="ARBA" id="ARBA00005006"/>
    </source>
</evidence>
<comment type="pathway">
    <text evidence="1 8 9">Sulfur metabolism; glutathione biosynthesis; glutathione from L-cysteine and L-glutamate: step 1/2.</text>
</comment>
<feature type="domain" description="Glutamate--cysteine ligase" evidence="10">
    <location>
        <begin position="14"/>
        <end position="377"/>
    </location>
</feature>
<organism evidence="11 12">
    <name type="scientific">Vibrio stylophorae</name>
    <dbReference type="NCBI Taxonomy" id="659351"/>
    <lineage>
        <taxon>Bacteria</taxon>
        <taxon>Pseudomonadati</taxon>
        <taxon>Pseudomonadota</taxon>
        <taxon>Gammaproteobacteria</taxon>
        <taxon>Vibrionales</taxon>
        <taxon>Vibrionaceae</taxon>
        <taxon>Vibrio</taxon>
    </lineage>
</organism>
<evidence type="ECO:0000256" key="4">
    <source>
        <dbReference type="ARBA" id="ARBA00022684"/>
    </source>
</evidence>
<keyword evidence="5 8" id="KW-0547">Nucleotide-binding</keyword>
<dbReference type="PANTHER" id="PTHR38761:SF1">
    <property type="entry name" value="GLUTAMATE--CYSTEINE LIGASE"/>
    <property type="match status" value="1"/>
</dbReference>
<evidence type="ECO:0000256" key="5">
    <source>
        <dbReference type="ARBA" id="ARBA00022741"/>
    </source>
</evidence>
<evidence type="ECO:0000256" key="3">
    <source>
        <dbReference type="ARBA" id="ARBA00022598"/>
    </source>
</evidence>
<dbReference type="GO" id="GO:0004357">
    <property type="term" value="F:glutamate-cysteine ligase activity"/>
    <property type="evidence" value="ECO:0007669"/>
    <property type="project" value="UniProtKB-EC"/>
</dbReference>
<keyword evidence="12" id="KW-1185">Reference proteome</keyword>
<evidence type="ECO:0000256" key="7">
    <source>
        <dbReference type="ARBA" id="ARBA00048819"/>
    </source>
</evidence>
<dbReference type="Pfam" id="PF04262">
    <property type="entry name" value="Glu_cys_ligase"/>
    <property type="match status" value="1"/>
</dbReference>
<evidence type="ECO:0000259" key="10">
    <source>
        <dbReference type="Pfam" id="PF04262"/>
    </source>
</evidence>
<dbReference type="NCBIfam" id="TIGR01434">
    <property type="entry name" value="glu_cys_ligase"/>
    <property type="match status" value="1"/>
</dbReference>
<evidence type="ECO:0000256" key="2">
    <source>
        <dbReference type="ARBA" id="ARBA00008772"/>
    </source>
</evidence>
<comment type="catalytic activity">
    <reaction evidence="7 8 9">
        <text>L-cysteine + L-glutamate + ATP = gamma-L-glutamyl-L-cysteine + ADP + phosphate + H(+)</text>
        <dbReference type="Rhea" id="RHEA:13285"/>
        <dbReference type="ChEBI" id="CHEBI:15378"/>
        <dbReference type="ChEBI" id="CHEBI:29985"/>
        <dbReference type="ChEBI" id="CHEBI:30616"/>
        <dbReference type="ChEBI" id="CHEBI:35235"/>
        <dbReference type="ChEBI" id="CHEBI:43474"/>
        <dbReference type="ChEBI" id="CHEBI:58173"/>
        <dbReference type="ChEBI" id="CHEBI:456216"/>
        <dbReference type="EC" id="6.3.2.2"/>
    </reaction>
</comment>
<dbReference type="InterPro" id="IPR006334">
    <property type="entry name" value="Glut_cys_ligase"/>
</dbReference>
<gene>
    <name evidence="8 11" type="primary">gshA</name>
    <name evidence="11" type="ORF">VST7929_02255</name>
</gene>
<evidence type="ECO:0000256" key="6">
    <source>
        <dbReference type="ARBA" id="ARBA00022840"/>
    </source>
</evidence>
<dbReference type="InterPro" id="IPR014746">
    <property type="entry name" value="Gln_synth/guanido_kin_cat_dom"/>
</dbReference>
<comment type="caution">
    <text evidence="11">The sequence shown here is derived from an EMBL/GenBank/DDBJ whole genome shotgun (WGS) entry which is preliminary data.</text>
</comment>
<dbReference type="PANTHER" id="PTHR38761">
    <property type="entry name" value="GLUTAMATE--CYSTEINE LIGASE"/>
    <property type="match status" value="1"/>
</dbReference>
<evidence type="ECO:0000256" key="8">
    <source>
        <dbReference type="HAMAP-Rule" id="MF_00578"/>
    </source>
</evidence>
<keyword evidence="6 8" id="KW-0067">ATP-binding</keyword>
<name>A0ABN8DU79_9VIBR</name>
<keyword evidence="3 8" id="KW-0436">Ligase</keyword>
<dbReference type="HAMAP" id="MF_00578">
    <property type="entry name" value="Glu_cys_ligase"/>
    <property type="match status" value="1"/>
</dbReference>
<dbReference type="SUPFAM" id="SSF55931">
    <property type="entry name" value="Glutamine synthetase/guanido kinase"/>
    <property type="match status" value="1"/>
</dbReference>
<evidence type="ECO:0000313" key="12">
    <source>
        <dbReference type="Proteomes" id="UP000838672"/>
    </source>
</evidence>
<dbReference type="RefSeq" id="WP_237466835.1">
    <property type="nucleotide sequence ID" value="NZ_CAKLDI010000001.1"/>
</dbReference>